<keyword evidence="5" id="KW-0720">Serine protease</keyword>
<proteinExistence type="inferred from homology"/>
<dbReference type="SUPFAM" id="SSF52096">
    <property type="entry name" value="ClpP/crotonase"/>
    <property type="match status" value="1"/>
</dbReference>
<comment type="similarity">
    <text evidence="1 6">Belongs to the peptidase S14 family.</text>
</comment>
<name>A0A2V1JME2_EUBRA</name>
<evidence type="ECO:0000313" key="7">
    <source>
        <dbReference type="EMBL" id="PWE85862.1"/>
    </source>
</evidence>
<dbReference type="GO" id="GO:0004252">
    <property type="term" value="F:serine-type endopeptidase activity"/>
    <property type="evidence" value="ECO:0007669"/>
    <property type="project" value="InterPro"/>
</dbReference>
<comment type="caution">
    <text evidence="7">The sequence shown here is derived from an EMBL/GenBank/DDBJ whole genome shotgun (WGS) entry which is preliminary data.</text>
</comment>
<organism evidence="7 8">
    <name type="scientific">Eubacterium ramulus</name>
    <dbReference type="NCBI Taxonomy" id="39490"/>
    <lineage>
        <taxon>Bacteria</taxon>
        <taxon>Bacillati</taxon>
        <taxon>Bacillota</taxon>
        <taxon>Clostridia</taxon>
        <taxon>Eubacteriales</taxon>
        <taxon>Eubacteriaceae</taxon>
        <taxon>Eubacterium</taxon>
    </lineage>
</organism>
<dbReference type="NCBIfam" id="NF045542">
    <property type="entry name" value="Clp_rel_HeadMat"/>
    <property type="match status" value="1"/>
</dbReference>
<dbReference type="InterPro" id="IPR001907">
    <property type="entry name" value="ClpP"/>
</dbReference>
<dbReference type="GO" id="GO:0009368">
    <property type="term" value="C:endopeptidase Clp complex"/>
    <property type="evidence" value="ECO:0007669"/>
    <property type="project" value="TreeGrafter"/>
</dbReference>
<sequence>MGKLPKLYYMFSTQDNVHNIYLYDDIQEKGDWNWETWTRDDSETSAKHFQEELAQIPETDEICLYINSNGGSVKEGTAIYNQLKRHGAHKTGYVDGVAHSIAFVILQACDKRVMGEGTSALIHEMWVCTAGNATELRAEADKLDEMMKSSRALFMQRAKNITEDELQQMMEKETILTPDKALEYGFIDEIAGRETDDPLNVSDEPLQNIRKMKEKFQKNDFSDTLKEFEELVGEDKKDDPEDASMMDAFLNIFL</sequence>
<accession>A0A2V1JME2</accession>
<dbReference type="PRINTS" id="PR00127">
    <property type="entry name" value="CLPPROTEASEP"/>
</dbReference>
<evidence type="ECO:0000256" key="1">
    <source>
        <dbReference type="ARBA" id="ARBA00007039"/>
    </source>
</evidence>
<dbReference type="PANTHER" id="PTHR10381">
    <property type="entry name" value="ATP-DEPENDENT CLP PROTEASE PROTEOLYTIC SUBUNIT"/>
    <property type="match status" value="1"/>
</dbReference>
<dbReference type="RefSeq" id="WP_242979904.1">
    <property type="nucleotide sequence ID" value="NZ_JRFU01000146.1"/>
</dbReference>
<evidence type="ECO:0000256" key="5">
    <source>
        <dbReference type="ARBA" id="ARBA00022825"/>
    </source>
</evidence>
<evidence type="ECO:0000256" key="6">
    <source>
        <dbReference type="RuleBase" id="RU003567"/>
    </source>
</evidence>
<dbReference type="GO" id="GO:0051117">
    <property type="term" value="F:ATPase binding"/>
    <property type="evidence" value="ECO:0007669"/>
    <property type="project" value="TreeGrafter"/>
</dbReference>
<dbReference type="GO" id="GO:0004176">
    <property type="term" value="F:ATP-dependent peptidase activity"/>
    <property type="evidence" value="ECO:0007669"/>
    <property type="project" value="InterPro"/>
</dbReference>
<dbReference type="PANTHER" id="PTHR10381:SF70">
    <property type="entry name" value="ATP-DEPENDENT CLP PROTEASE PROTEOLYTIC SUBUNIT"/>
    <property type="match status" value="1"/>
</dbReference>
<evidence type="ECO:0000256" key="2">
    <source>
        <dbReference type="ARBA" id="ARBA00022490"/>
    </source>
</evidence>
<keyword evidence="2" id="KW-0963">Cytoplasm</keyword>
<dbReference type="EMBL" id="JRFU01000146">
    <property type="protein sequence ID" value="PWE85862.1"/>
    <property type="molecule type" value="Genomic_DNA"/>
</dbReference>
<gene>
    <name evidence="7" type="ORF">LG34_13365</name>
</gene>
<protein>
    <recommendedName>
        <fullName evidence="6">ATP-dependent Clp protease proteolytic subunit</fullName>
    </recommendedName>
</protein>
<dbReference type="Proteomes" id="UP000245288">
    <property type="component" value="Unassembled WGS sequence"/>
</dbReference>
<dbReference type="InterPro" id="IPR029045">
    <property type="entry name" value="ClpP/crotonase-like_dom_sf"/>
</dbReference>
<dbReference type="CDD" id="cd07016">
    <property type="entry name" value="S14_ClpP_1"/>
    <property type="match status" value="1"/>
</dbReference>
<reference evidence="7 8" key="1">
    <citation type="submission" date="2014-09" db="EMBL/GenBank/DDBJ databases">
        <title>Butyrate-producing bacteria isolated from human gut.</title>
        <authorList>
            <person name="Zhang Q."/>
            <person name="Zhao L."/>
        </authorList>
    </citation>
    <scope>NUCLEOTIDE SEQUENCE [LARGE SCALE GENOMIC DNA]</scope>
    <source>
        <strain evidence="7 8">21</strain>
    </source>
</reference>
<dbReference type="InterPro" id="IPR023562">
    <property type="entry name" value="ClpP/TepA"/>
</dbReference>
<evidence type="ECO:0000256" key="4">
    <source>
        <dbReference type="ARBA" id="ARBA00022801"/>
    </source>
</evidence>
<dbReference type="AlphaFoldDB" id="A0A2V1JME2"/>
<keyword evidence="4" id="KW-0378">Hydrolase</keyword>
<dbReference type="Pfam" id="PF00574">
    <property type="entry name" value="CLP_protease"/>
    <property type="match status" value="1"/>
</dbReference>
<dbReference type="Gene3D" id="3.90.226.10">
    <property type="entry name" value="2-enoyl-CoA Hydratase, Chain A, domain 1"/>
    <property type="match status" value="1"/>
</dbReference>
<keyword evidence="8" id="KW-1185">Reference proteome</keyword>
<evidence type="ECO:0000313" key="8">
    <source>
        <dbReference type="Proteomes" id="UP000245288"/>
    </source>
</evidence>
<keyword evidence="3" id="KW-0645">Protease</keyword>
<evidence type="ECO:0000256" key="3">
    <source>
        <dbReference type="ARBA" id="ARBA00022670"/>
    </source>
</evidence>
<dbReference type="GO" id="GO:0006515">
    <property type="term" value="P:protein quality control for misfolded or incompletely synthesized proteins"/>
    <property type="evidence" value="ECO:0007669"/>
    <property type="project" value="TreeGrafter"/>
</dbReference>